<evidence type="ECO:0000313" key="2">
    <source>
        <dbReference type="Proteomes" id="UP000824120"/>
    </source>
</evidence>
<sequence>MADYAYINNRWTWNRNLGLRKDVSCQNGYGGSTLGKKHVEEVIVNKYGLNENWVSNSNIVYKVGNGTKILLRKENWNGNEASMDLFHDLFSLCTNPEETVVRYGLFMDGILCLEDI</sequence>
<evidence type="ECO:0000313" key="1">
    <source>
        <dbReference type="EMBL" id="KAG5623089.1"/>
    </source>
</evidence>
<protein>
    <submittedName>
        <fullName evidence="1">Uncharacterized protein</fullName>
    </submittedName>
</protein>
<proteinExistence type="predicted"/>
<name>A0A9J6AFA3_SOLCO</name>
<comment type="caution">
    <text evidence="1">The sequence shown here is derived from an EMBL/GenBank/DDBJ whole genome shotgun (WGS) entry which is preliminary data.</text>
</comment>
<gene>
    <name evidence="1" type="ORF">H5410_008307</name>
</gene>
<accession>A0A9J6AFA3</accession>
<reference evidence="1 2" key="1">
    <citation type="submission" date="2020-09" db="EMBL/GenBank/DDBJ databases">
        <title>De no assembly of potato wild relative species, Solanum commersonii.</title>
        <authorList>
            <person name="Cho K."/>
        </authorList>
    </citation>
    <scope>NUCLEOTIDE SEQUENCE [LARGE SCALE GENOMIC DNA]</scope>
    <source>
        <strain evidence="1">LZ3.2</strain>
        <tissue evidence="1">Leaf</tissue>
    </source>
</reference>
<dbReference type="EMBL" id="JACXVP010000002">
    <property type="protein sequence ID" value="KAG5623089.1"/>
    <property type="molecule type" value="Genomic_DNA"/>
</dbReference>
<dbReference type="Proteomes" id="UP000824120">
    <property type="component" value="Chromosome 2"/>
</dbReference>
<dbReference type="AlphaFoldDB" id="A0A9J6AFA3"/>
<organism evidence="1 2">
    <name type="scientific">Solanum commersonii</name>
    <name type="common">Commerson's wild potato</name>
    <name type="synonym">Commerson's nightshade</name>
    <dbReference type="NCBI Taxonomy" id="4109"/>
    <lineage>
        <taxon>Eukaryota</taxon>
        <taxon>Viridiplantae</taxon>
        <taxon>Streptophyta</taxon>
        <taxon>Embryophyta</taxon>
        <taxon>Tracheophyta</taxon>
        <taxon>Spermatophyta</taxon>
        <taxon>Magnoliopsida</taxon>
        <taxon>eudicotyledons</taxon>
        <taxon>Gunneridae</taxon>
        <taxon>Pentapetalae</taxon>
        <taxon>asterids</taxon>
        <taxon>lamiids</taxon>
        <taxon>Solanales</taxon>
        <taxon>Solanaceae</taxon>
        <taxon>Solanoideae</taxon>
        <taxon>Solaneae</taxon>
        <taxon>Solanum</taxon>
    </lineage>
</organism>
<keyword evidence="2" id="KW-1185">Reference proteome</keyword>